<sequence>MSFPELKVIILRAHYPSAHALIDDWYNHGKYFVVFLLDTIWHYCLSLIAQSHTLLMFALLRYSFIILDRYGYWYGFTQYQSLDMDIDYFIDCDGCYMMHEIIKRFGLVKILFGLLCQYK</sequence>
<organism evidence="1 2">
    <name type="scientific">Pseudoalteromonas luteoviolacea CPMOR-1</name>
    <dbReference type="NCBI Taxonomy" id="1365248"/>
    <lineage>
        <taxon>Bacteria</taxon>
        <taxon>Pseudomonadati</taxon>
        <taxon>Pseudomonadota</taxon>
        <taxon>Gammaproteobacteria</taxon>
        <taxon>Alteromonadales</taxon>
        <taxon>Pseudoalteromonadaceae</taxon>
        <taxon>Pseudoalteromonas</taxon>
    </lineage>
</organism>
<name>A0A167I4V9_9GAMM</name>
<evidence type="ECO:0000313" key="2">
    <source>
        <dbReference type="Proteomes" id="UP000076486"/>
    </source>
</evidence>
<dbReference type="Proteomes" id="UP000076486">
    <property type="component" value="Unassembled WGS sequence"/>
</dbReference>
<dbReference type="PATRIC" id="fig|1365248.3.peg.4701"/>
<reference evidence="1 2" key="1">
    <citation type="submission" date="2013-07" db="EMBL/GenBank/DDBJ databases">
        <title>Comparative Genomic and Metabolomic Analysis of Twelve Strains of Pseudoalteromonas luteoviolacea.</title>
        <authorList>
            <person name="Vynne N.G."/>
            <person name="Mansson M."/>
            <person name="Gram L."/>
        </authorList>
    </citation>
    <scope>NUCLEOTIDE SEQUENCE [LARGE SCALE GENOMIC DNA]</scope>
    <source>
        <strain evidence="1 2">CPMOR-1</strain>
    </source>
</reference>
<dbReference type="EMBL" id="AUYC01000066">
    <property type="protein sequence ID" value="KZN58900.1"/>
    <property type="molecule type" value="Genomic_DNA"/>
</dbReference>
<evidence type="ECO:0000313" key="1">
    <source>
        <dbReference type="EMBL" id="KZN58900.1"/>
    </source>
</evidence>
<dbReference type="RefSeq" id="WP_063369826.1">
    <property type="nucleotide sequence ID" value="NZ_AUYC01000066.1"/>
</dbReference>
<comment type="caution">
    <text evidence="1">The sequence shown here is derived from an EMBL/GenBank/DDBJ whole genome shotgun (WGS) entry which is preliminary data.</text>
</comment>
<dbReference type="AlphaFoldDB" id="A0A167I4V9"/>
<gene>
    <name evidence="1" type="ORF">N473_26140</name>
</gene>
<proteinExistence type="predicted"/>
<accession>A0A167I4V9</accession>
<protein>
    <submittedName>
        <fullName evidence="1">Uncharacterized protein</fullName>
    </submittedName>
</protein>